<dbReference type="Pfam" id="PF00950">
    <property type="entry name" value="ABC-3"/>
    <property type="match status" value="1"/>
</dbReference>
<dbReference type="SUPFAM" id="SSF81345">
    <property type="entry name" value="ABC transporter involved in vitamin B12 uptake, BtuC"/>
    <property type="match status" value="1"/>
</dbReference>
<evidence type="ECO:0000256" key="4">
    <source>
        <dbReference type="ARBA" id="ARBA00022989"/>
    </source>
</evidence>
<dbReference type="Gene3D" id="1.10.3470.10">
    <property type="entry name" value="ABC transporter involved in vitamin B12 uptake, BtuC"/>
    <property type="match status" value="1"/>
</dbReference>
<dbReference type="InterPro" id="IPR001626">
    <property type="entry name" value="ABC_TroCD"/>
</dbReference>
<feature type="transmembrane region" description="Helical" evidence="7">
    <location>
        <begin position="89"/>
        <end position="112"/>
    </location>
</feature>
<reference evidence="8 9" key="1">
    <citation type="submission" date="2017-02" db="EMBL/GenBank/DDBJ databases">
        <authorList>
            <person name="Peterson S.W."/>
        </authorList>
    </citation>
    <scope>NUCLEOTIDE SEQUENCE [LARGE SCALE GENOMIC DNA]</scope>
    <source>
        <strain evidence="8 9">CECT 9027</strain>
    </source>
</reference>
<evidence type="ECO:0000256" key="1">
    <source>
        <dbReference type="ARBA" id="ARBA00004141"/>
    </source>
</evidence>
<evidence type="ECO:0000313" key="9">
    <source>
        <dbReference type="Proteomes" id="UP000189475"/>
    </source>
</evidence>
<accession>A0A1R4B6Y7</accession>
<dbReference type="STRING" id="1918946.VPAL9027_02648"/>
<proteinExistence type="inferred from homology"/>
<organism evidence="8 9">
    <name type="scientific">Vibrio palustris</name>
    <dbReference type="NCBI Taxonomy" id="1918946"/>
    <lineage>
        <taxon>Bacteria</taxon>
        <taxon>Pseudomonadati</taxon>
        <taxon>Pseudomonadota</taxon>
        <taxon>Gammaproteobacteria</taxon>
        <taxon>Vibrionales</taxon>
        <taxon>Vibrionaceae</taxon>
        <taxon>Vibrio</taxon>
    </lineage>
</organism>
<dbReference type="PANTHER" id="PTHR30477:SF18">
    <property type="entry name" value="METAL TRANSPORT SYSTEM MEMBRANE PROTEIN CT_417-RELATED"/>
    <property type="match status" value="1"/>
</dbReference>
<comment type="subcellular location">
    <subcellularLocation>
        <location evidence="6">Cell membrane</location>
        <topology evidence="6">Multi-pass membrane protein</topology>
    </subcellularLocation>
    <subcellularLocation>
        <location evidence="1">Membrane</location>
        <topology evidence="1">Multi-pass membrane protein</topology>
    </subcellularLocation>
</comment>
<dbReference type="PANTHER" id="PTHR30477">
    <property type="entry name" value="ABC-TRANSPORTER METAL-BINDING PROTEIN"/>
    <property type="match status" value="1"/>
</dbReference>
<dbReference type="CDD" id="cd06550">
    <property type="entry name" value="TM_ABC_iron-siderophores_like"/>
    <property type="match status" value="1"/>
</dbReference>
<dbReference type="InterPro" id="IPR037294">
    <property type="entry name" value="ABC_BtuC-like"/>
</dbReference>
<comment type="similarity">
    <text evidence="2 6">Belongs to the ABC-3 integral membrane protein family.</text>
</comment>
<evidence type="ECO:0000256" key="5">
    <source>
        <dbReference type="ARBA" id="ARBA00023136"/>
    </source>
</evidence>
<dbReference type="AlphaFoldDB" id="A0A1R4B6Y7"/>
<dbReference type="GO" id="GO:0010043">
    <property type="term" value="P:response to zinc ion"/>
    <property type="evidence" value="ECO:0007669"/>
    <property type="project" value="TreeGrafter"/>
</dbReference>
<dbReference type="GO" id="GO:0055085">
    <property type="term" value="P:transmembrane transport"/>
    <property type="evidence" value="ECO:0007669"/>
    <property type="project" value="InterPro"/>
</dbReference>
<dbReference type="Proteomes" id="UP000189475">
    <property type="component" value="Unassembled WGS sequence"/>
</dbReference>
<evidence type="ECO:0000256" key="3">
    <source>
        <dbReference type="ARBA" id="ARBA00022692"/>
    </source>
</evidence>
<evidence type="ECO:0000256" key="2">
    <source>
        <dbReference type="ARBA" id="ARBA00008034"/>
    </source>
</evidence>
<keyword evidence="6" id="KW-0813">Transport</keyword>
<gene>
    <name evidence="8" type="primary">mntB</name>
    <name evidence="8" type="ORF">VPAL9027_02648</name>
</gene>
<keyword evidence="4 7" id="KW-1133">Transmembrane helix</keyword>
<dbReference type="OrthoDB" id="9783937at2"/>
<keyword evidence="3 6" id="KW-0812">Transmembrane</keyword>
<evidence type="ECO:0000256" key="6">
    <source>
        <dbReference type="RuleBase" id="RU003943"/>
    </source>
</evidence>
<dbReference type="GO" id="GO:0043190">
    <property type="term" value="C:ATP-binding cassette (ABC) transporter complex"/>
    <property type="evidence" value="ECO:0007669"/>
    <property type="project" value="InterPro"/>
</dbReference>
<sequence length="283" mass="30768">MQEFFSYTFVQHALIAAVFASIVCAIVGTLIVINQLVFLAGGVAHAAYGGVGAAVTLRLPLMPTLLCFTSASALLMGGLTARRRERTEVLIGALWAAGMASGILMLDFSNGYNVDLMSYLFGSMLAVSTFDLWIMGGVVALIIVLAVWLYDEFLLISFDMEYARTRRVPVKMIYTVLLLMTAFSTVVMIRVVGIILTIALLTVPPFIGMRYANRLWKMMVISGVSALIFCIGGLLGAYFIDVTASAAIIVLETATLGVILAGEKVVELWRKRRVKSAFARLNQ</sequence>
<protein>
    <submittedName>
        <fullName evidence="8">Manganese transport system membrane protein MntB</fullName>
    </submittedName>
</protein>
<feature type="transmembrane region" description="Helical" evidence="7">
    <location>
        <begin position="172"/>
        <end position="189"/>
    </location>
</feature>
<feature type="transmembrane region" description="Helical" evidence="7">
    <location>
        <begin position="12"/>
        <end position="37"/>
    </location>
</feature>
<evidence type="ECO:0000313" key="8">
    <source>
        <dbReference type="EMBL" id="SJL84656.1"/>
    </source>
</evidence>
<keyword evidence="9" id="KW-1185">Reference proteome</keyword>
<keyword evidence="5 7" id="KW-0472">Membrane</keyword>
<feature type="transmembrane region" description="Helical" evidence="7">
    <location>
        <begin position="219"/>
        <end position="240"/>
    </location>
</feature>
<name>A0A1R4B6Y7_9VIBR</name>
<feature type="transmembrane region" description="Helical" evidence="7">
    <location>
        <begin position="57"/>
        <end position="77"/>
    </location>
</feature>
<dbReference type="EMBL" id="FUFT01000005">
    <property type="protein sequence ID" value="SJL84656.1"/>
    <property type="molecule type" value="Genomic_DNA"/>
</dbReference>
<dbReference type="RefSeq" id="WP_077315003.1">
    <property type="nucleotide sequence ID" value="NZ_AP024888.1"/>
</dbReference>
<evidence type="ECO:0000256" key="7">
    <source>
        <dbReference type="SAM" id="Phobius"/>
    </source>
</evidence>
<feature type="transmembrane region" description="Helical" evidence="7">
    <location>
        <begin position="132"/>
        <end position="151"/>
    </location>
</feature>